<organism evidence="2">
    <name type="scientific">Rhizophagus irregularis (strain DAOM 181602 / DAOM 197198 / MUCL 43194)</name>
    <name type="common">Arbuscular mycorrhizal fungus</name>
    <name type="synonym">Glomus intraradices</name>
    <dbReference type="NCBI Taxonomy" id="747089"/>
    <lineage>
        <taxon>Eukaryota</taxon>
        <taxon>Fungi</taxon>
        <taxon>Fungi incertae sedis</taxon>
        <taxon>Mucoromycota</taxon>
        <taxon>Glomeromycotina</taxon>
        <taxon>Glomeromycetes</taxon>
        <taxon>Glomerales</taxon>
        <taxon>Glomeraceae</taxon>
        <taxon>Rhizophagus</taxon>
    </lineage>
</organism>
<dbReference type="EMBL" id="KI295187">
    <property type="protein sequence ID" value="ESA03206.1"/>
    <property type="molecule type" value="Genomic_DNA"/>
</dbReference>
<proteinExistence type="predicted"/>
<name>U9TIL9_RHIID</name>
<feature type="compositionally biased region" description="Basic and acidic residues" evidence="1">
    <location>
        <begin position="85"/>
        <end position="94"/>
    </location>
</feature>
<feature type="region of interest" description="Disordered" evidence="1">
    <location>
        <begin position="85"/>
        <end position="107"/>
    </location>
</feature>
<reference evidence="2" key="1">
    <citation type="submission" date="2013-07" db="EMBL/GenBank/DDBJ databases">
        <title>The genome of an arbuscular mycorrhizal fungus provides insights into the evolution of the oldest plant symbiosis.</title>
        <authorList>
            <consortium name="DOE Joint Genome Institute"/>
            <person name="Tisserant E."/>
            <person name="Malbreil M."/>
            <person name="Kuo A."/>
            <person name="Kohler A."/>
            <person name="Symeonidi A."/>
            <person name="Balestrini R."/>
            <person name="Charron P."/>
            <person name="Duensing N."/>
            <person name="Frei-dit-Frey N."/>
            <person name="Gianinazzi-Pearson V."/>
            <person name="Gilbert B."/>
            <person name="Handa Y."/>
            <person name="Hijri M."/>
            <person name="Kaul R."/>
            <person name="Kawaguchi M."/>
            <person name="Krajinski F."/>
            <person name="Lammers P."/>
            <person name="Lapierre D."/>
            <person name="Masclaux F.G."/>
            <person name="Murat C."/>
            <person name="Morin E."/>
            <person name="Ndikumana S."/>
            <person name="Pagni M."/>
            <person name="Petitpierre D."/>
            <person name="Requena N."/>
            <person name="Rosikiewicz P."/>
            <person name="Riley R."/>
            <person name="Saito K."/>
            <person name="San Clemente H."/>
            <person name="Shapiro H."/>
            <person name="van Tuinen D."/>
            <person name="Becard G."/>
            <person name="Bonfante P."/>
            <person name="Paszkowski U."/>
            <person name="Shachar-Hill Y."/>
            <person name="Young J.P."/>
            <person name="Sanders I.R."/>
            <person name="Henrissat B."/>
            <person name="Rensing S.A."/>
            <person name="Grigoriev I.V."/>
            <person name="Corradi N."/>
            <person name="Roux C."/>
            <person name="Martin F."/>
        </authorList>
    </citation>
    <scope>NUCLEOTIDE SEQUENCE</scope>
    <source>
        <strain evidence="2">DAOM 197198</strain>
    </source>
</reference>
<dbReference type="AlphaFoldDB" id="U9TIL9"/>
<gene>
    <name evidence="2" type="ORF">GLOINDRAFT_5767</name>
</gene>
<protein>
    <submittedName>
        <fullName evidence="2">Uncharacterized protein</fullName>
    </submittedName>
</protein>
<evidence type="ECO:0000313" key="2">
    <source>
        <dbReference type="EMBL" id="ESA03206.1"/>
    </source>
</evidence>
<sequence>MELDLKLVAETINCSDSVEFVDPEIMVDLIIVAEPFDYSVSVEFVNPEIMVVKVVYLEVSVGQKLADLVVKQADLVLALLERKSNLSSSSDDRSPFFPSDSETTKSS</sequence>
<evidence type="ECO:0000256" key="1">
    <source>
        <dbReference type="SAM" id="MobiDB-lite"/>
    </source>
</evidence>
<dbReference type="HOGENOM" id="CLU_2211360_0_0_1"/>
<accession>U9TIL9</accession>